<dbReference type="GO" id="GO:0140359">
    <property type="term" value="F:ABC-type transporter activity"/>
    <property type="evidence" value="ECO:0007669"/>
    <property type="project" value="InterPro"/>
</dbReference>
<dbReference type="InterPro" id="IPR027417">
    <property type="entry name" value="P-loop_NTPase"/>
</dbReference>
<feature type="transmembrane region" description="Helical" evidence="8">
    <location>
        <begin position="692"/>
        <end position="713"/>
    </location>
</feature>
<sequence length="717" mass="79326">MAGNSADFDTSSVAINRTPRTRTLTNSSENEPVAVWGRHINKSYGKLRVLKDLDITVPKGCIYGLLGPSGCGKTTLLRCVIGRLHMDSGHLVVLGDRPGSRGHKVPGSLVGYMPQETALFPDLTIAETLQYYGRLHGMDSDHIKARTDFLIDFLTLPDKSRLVGQLSGGQMRRVSFCVALLHEPELLILDEPTVGVDPLLRERIWDHLINITSHMGNHTTIILTTHYIEEARQAGKVGFMRNGRILAEENPMKIIEKFHLNSLESVFLKLCEADKEGTPPDLALPNNQFSKSSLNDEETVPVCNGDDVPLLGSVLEPTVTHSKWACPVGLPSGRNIAAQFMKNLHIMRRKIGFLLFQFMLPFVEILLFCICIGNDPFGLHLAIVNEDTGGLGQRYLQALDNHSIIQENYTTQGYSAAYDSVRNGHTWGVIHLKANFTQDLIERFSSITNVSDSVINGSSVHLQIDSTNQQIGFLLLKKISDAFQTFAGEFFTDFKLNPRLASLPIEIDQPVYGNSDATFRDFMAPGVLISVTFFLATGLTTLVFVVDKKMGLLDRCLASGMATFEIMLAHMFTQMLIVVVQIAVLLSVALLIFKVPCLGPLIWVILLLFIQGFLGMSLGVLYSAVCSDENSAIQLALGSYFPLLLISGILWPLEAMPVWLRIVGYISPMTFACEGMRCILARGLDITFYAVWRGYLVSTGWCAFIIILGGIILRVRE</sequence>
<dbReference type="PANTHER" id="PTHR43038">
    <property type="entry name" value="ATP-BINDING CASSETTE, SUB-FAMILY H, MEMBER 1"/>
    <property type="match status" value="1"/>
</dbReference>
<evidence type="ECO:0000256" key="5">
    <source>
        <dbReference type="ARBA" id="ARBA00022989"/>
    </source>
</evidence>
<dbReference type="CDD" id="cd03230">
    <property type="entry name" value="ABC_DR_subfamily_A"/>
    <property type="match status" value="1"/>
</dbReference>
<dbReference type="Gene3D" id="3.40.1710.10">
    <property type="entry name" value="abc type-2 transporter like domain"/>
    <property type="match status" value="1"/>
</dbReference>
<feature type="region of interest" description="Disordered" evidence="7">
    <location>
        <begin position="1"/>
        <end position="28"/>
    </location>
</feature>
<gene>
    <name evidence="11" type="ORF">DPMN_077556</name>
</gene>
<dbReference type="Pfam" id="PF12698">
    <property type="entry name" value="ABC2_membrane_3"/>
    <property type="match status" value="1"/>
</dbReference>
<evidence type="ECO:0000256" key="1">
    <source>
        <dbReference type="ARBA" id="ARBA00004141"/>
    </source>
</evidence>
<dbReference type="InterPro" id="IPR000412">
    <property type="entry name" value="ABC_2_transport"/>
</dbReference>
<evidence type="ECO:0000256" key="7">
    <source>
        <dbReference type="SAM" id="MobiDB-lite"/>
    </source>
</evidence>
<evidence type="ECO:0000256" key="2">
    <source>
        <dbReference type="ARBA" id="ARBA00022692"/>
    </source>
</evidence>
<dbReference type="SMART" id="SM00382">
    <property type="entry name" value="AAA"/>
    <property type="match status" value="1"/>
</dbReference>
<dbReference type="Gene3D" id="3.40.50.300">
    <property type="entry name" value="P-loop containing nucleotide triphosphate hydrolases"/>
    <property type="match status" value="1"/>
</dbReference>
<dbReference type="GO" id="GO:0016887">
    <property type="term" value="F:ATP hydrolysis activity"/>
    <property type="evidence" value="ECO:0007669"/>
    <property type="project" value="InterPro"/>
</dbReference>
<keyword evidence="5 8" id="KW-1133">Transmembrane helix</keyword>
<organism evidence="11 12">
    <name type="scientific">Dreissena polymorpha</name>
    <name type="common">Zebra mussel</name>
    <name type="synonym">Mytilus polymorpha</name>
    <dbReference type="NCBI Taxonomy" id="45954"/>
    <lineage>
        <taxon>Eukaryota</taxon>
        <taxon>Metazoa</taxon>
        <taxon>Spiralia</taxon>
        <taxon>Lophotrochozoa</taxon>
        <taxon>Mollusca</taxon>
        <taxon>Bivalvia</taxon>
        <taxon>Autobranchia</taxon>
        <taxon>Heteroconchia</taxon>
        <taxon>Euheterodonta</taxon>
        <taxon>Imparidentia</taxon>
        <taxon>Neoheterodontei</taxon>
        <taxon>Myida</taxon>
        <taxon>Dreissenoidea</taxon>
        <taxon>Dreissenidae</taxon>
        <taxon>Dreissena</taxon>
    </lineage>
</organism>
<keyword evidence="3" id="KW-0547">Nucleotide-binding</keyword>
<evidence type="ECO:0000256" key="3">
    <source>
        <dbReference type="ARBA" id="ARBA00022741"/>
    </source>
</evidence>
<keyword evidence="4" id="KW-0067">ATP-binding</keyword>
<name>A0A9D3YKQ0_DREPO</name>
<evidence type="ECO:0000256" key="4">
    <source>
        <dbReference type="ARBA" id="ARBA00022840"/>
    </source>
</evidence>
<feature type="transmembrane region" description="Helical" evidence="8">
    <location>
        <begin position="601"/>
        <end position="625"/>
    </location>
</feature>
<accession>A0A9D3YKQ0</accession>
<feature type="domain" description="ABC transporter" evidence="9">
    <location>
        <begin position="35"/>
        <end position="267"/>
    </location>
</feature>
<feature type="transmembrane region" description="Helical" evidence="8">
    <location>
        <begin position="659"/>
        <end position="680"/>
    </location>
</feature>
<evidence type="ECO:0000313" key="11">
    <source>
        <dbReference type="EMBL" id="KAH3702532.1"/>
    </source>
</evidence>
<reference evidence="11" key="2">
    <citation type="submission" date="2020-11" db="EMBL/GenBank/DDBJ databases">
        <authorList>
            <person name="McCartney M.A."/>
            <person name="Auch B."/>
            <person name="Kono T."/>
            <person name="Mallez S."/>
            <person name="Becker A."/>
            <person name="Gohl D.M."/>
            <person name="Silverstein K.A.T."/>
            <person name="Koren S."/>
            <person name="Bechman K.B."/>
            <person name="Herman A."/>
            <person name="Abrahante J.E."/>
            <person name="Garbe J."/>
        </authorList>
    </citation>
    <scope>NUCLEOTIDE SEQUENCE</scope>
    <source>
        <strain evidence="11">Duluth1</strain>
        <tissue evidence="11">Whole animal</tissue>
    </source>
</reference>
<feature type="transmembrane region" description="Helical" evidence="8">
    <location>
        <begin position="567"/>
        <end position="595"/>
    </location>
</feature>
<feature type="transmembrane region" description="Helical" evidence="8">
    <location>
        <begin position="632"/>
        <end position="653"/>
    </location>
</feature>
<dbReference type="PANTHER" id="PTHR43038:SF3">
    <property type="entry name" value="ABC TRANSPORTER G FAMILY MEMBER 20 ISOFORM X1"/>
    <property type="match status" value="1"/>
</dbReference>
<evidence type="ECO:0000256" key="8">
    <source>
        <dbReference type="SAM" id="Phobius"/>
    </source>
</evidence>
<dbReference type="PROSITE" id="PS00211">
    <property type="entry name" value="ABC_TRANSPORTER_1"/>
    <property type="match status" value="1"/>
</dbReference>
<evidence type="ECO:0000259" key="9">
    <source>
        <dbReference type="PROSITE" id="PS50893"/>
    </source>
</evidence>
<dbReference type="Pfam" id="PF00005">
    <property type="entry name" value="ABC_tran"/>
    <property type="match status" value="1"/>
</dbReference>
<dbReference type="PRINTS" id="PR00164">
    <property type="entry name" value="ABC2TRNSPORT"/>
</dbReference>
<proteinExistence type="predicted"/>
<reference evidence="11" key="1">
    <citation type="journal article" date="2019" name="bioRxiv">
        <title>The Genome of the Zebra Mussel, Dreissena polymorpha: A Resource for Invasive Species Research.</title>
        <authorList>
            <person name="McCartney M.A."/>
            <person name="Auch B."/>
            <person name="Kono T."/>
            <person name="Mallez S."/>
            <person name="Zhang Y."/>
            <person name="Obille A."/>
            <person name="Becker A."/>
            <person name="Abrahante J.E."/>
            <person name="Garbe J."/>
            <person name="Badalamenti J.P."/>
            <person name="Herman A."/>
            <person name="Mangelson H."/>
            <person name="Liachko I."/>
            <person name="Sullivan S."/>
            <person name="Sone E.D."/>
            <person name="Koren S."/>
            <person name="Silverstein K.A.T."/>
            <person name="Beckman K.B."/>
            <person name="Gohl D.M."/>
        </authorList>
    </citation>
    <scope>NUCLEOTIDE SEQUENCE</scope>
    <source>
        <strain evidence="11">Duluth1</strain>
        <tissue evidence="11">Whole animal</tissue>
    </source>
</reference>
<dbReference type="InterPro" id="IPR003593">
    <property type="entry name" value="AAA+_ATPase"/>
</dbReference>
<dbReference type="AlphaFoldDB" id="A0A9D3YKQ0"/>
<dbReference type="PROSITE" id="PS50893">
    <property type="entry name" value="ABC_TRANSPORTER_2"/>
    <property type="match status" value="1"/>
</dbReference>
<dbReference type="PROSITE" id="PS51012">
    <property type="entry name" value="ABC_TM2"/>
    <property type="match status" value="1"/>
</dbReference>
<dbReference type="EMBL" id="JAIWYP010000015">
    <property type="protein sequence ID" value="KAH3702532.1"/>
    <property type="molecule type" value="Genomic_DNA"/>
</dbReference>
<dbReference type="GO" id="GO:0005524">
    <property type="term" value="F:ATP binding"/>
    <property type="evidence" value="ECO:0007669"/>
    <property type="project" value="UniProtKB-KW"/>
</dbReference>
<dbReference type="InterPro" id="IPR017871">
    <property type="entry name" value="ABC_transporter-like_CS"/>
</dbReference>
<evidence type="ECO:0000256" key="6">
    <source>
        <dbReference type="ARBA" id="ARBA00023136"/>
    </source>
</evidence>
<feature type="transmembrane region" description="Helical" evidence="8">
    <location>
        <begin position="522"/>
        <end position="546"/>
    </location>
</feature>
<protein>
    <recommendedName>
        <fullName evidence="13">ABC transporter domain-containing protein</fullName>
    </recommendedName>
</protein>
<feature type="transmembrane region" description="Helical" evidence="8">
    <location>
        <begin position="351"/>
        <end position="373"/>
    </location>
</feature>
<evidence type="ECO:0000259" key="10">
    <source>
        <dbReference type="PROSITE" id="PS51012"/>
    </source>
</evidence>
<dbReference type="SUPFAM" id="SSF52540">
    <property type="entry name" value="P-loop containing nucleoside triphosphate hydrolases"/>
    <property type="match status" value="1"/>
</dbReference>
<comment type="subcellular location">
    <subcellularLocation>
        <location evidence="1">Membrane</location>
        <topology evidence="1">Multi-pass membrane protein</topology>
    </subcellularLocation>
</comment>
<keyword evidence="6 8" id="KW-0472">Membrane</keyword>
<dbReference type="InterPro" id="IPR013525">
    <property type="entry name" value="ABC2_TM"/>
</dbReference>
<dbReference type="Proteomes" id="UP000828390">
    <property type="component" value="Unassembled WGS sequence"/>
</dbReference>
<keyword evidence="2 8" id="KW-0812">Transmembrane</keyword>
<dbReference type="GO" id="GO:0043190">
    <property type="term" value="C:ATP-binding cassette (ABC) transporter complex"/>
    <property type="evidence" value="ECO:0007669"/>
    <property type="project" value="InterPro"/>
</dbReference>
<evidence type="ECO:0008006" key="13">
    <source>
        <dbReference type="Google" id="ProtNLM"/>
    </source>
</evidence>
<evidence type="ECO:0000313" key="12">
    <source>
        <dbReference type="Proteomes" id="UP000828390"/>
    </source>
</evidence>
<feature type="domain" description="ABC transmembrane type-2" evidence="10">
    <location>
        <begin position="489"/>
        <end position="716"/>
    </location>
</feature>
<keyword evidence="12" id="KW-1185">Reference proteome</keyword>
<comment type="caution">
    <text evidence="11">The sequence shown here is derived from an EMBL/GenBank/DDBJ whole genome shotgun (WGS) entry which is preliminary data.</text>
</comment>
<dbReference type="InterPro" id="IPR047817">
    <property type="entry name" value="ABC2_TM_bact-type"/>
</dbReference>
<dbReference type="InterPro" id="IPR003439">
    <property type="entry name" value="ABC_transporter-like_ATP-bd"/>
</dbReference>